<sequence>MQIFEQQDQQKLDSLMSVISAFGVARNTVRTLDHSVFDAAISVVFGDLQRLKRTLPDIWNSLDSVQAEILSTLINKEHPNVAPLVSLLPKQIRRGRVLSANRIRLLLGVSSTTWDEFMTASATENKNEYDAEDIEKIKKKIDNFKAVKKELRQLLESETISSSHSLQMIGKLLVLSRAECAVMAERNLLTPFIKIRTRPYYRKEDIKTFQKSFIGTRALAAQLDVTHIHLQTALNCCEKISPLINRAGNPFLIRTRDIEALTQSLKILPSKTNSLKGWKMIRECDTSNLATCTLEQAASDLKIHRSSVIYYRDLGLIRCSSANSRVFVRDDVINFYKRFTTPSLLAKELFVPATKITRTLESHNIHAISGPLVNGHCLSVYDRRQFPANLASLINPTSDTYGICFSRNQIMSIGNAAKALELTDTDLRKIAVREIRPTRSEQFRHHESLSFDEVNSLKEKLSHLTNVSDLLQKFNMPHRVFARRFASSGFVSPVRLRNQEFLTPADAWKLTNLMENYCTSKQAAKMLGVSCEHAILLIKENNISTYQAYDYDHPQPLLSRQDLEALVKVRSGSTK</sequence>
<dbReference type="Proteomes" id="UP000030949">
    <property type="component" value="Unassembled WGS sequence"/>
</dbReference>
<gene>
    <name evidence="1" type="ORF">JZ00_13595</name>
</gene>
<dbReference type="AlphaFoldDB" id="A0A0B1Z4G9"/>
<accession>A0A0B1Z4G9</accession>
<dbReference type="EMBL" id="JQGJ01000007">
    <property type="protein sequence ID" value="KHK64253.1"/>
    <property type="molecule type" value="Genomic_DNA"/>
</dbReference>
<organism evidence="1 2">
    <name type="scientific">Pseudomonas frederiksbergensis</name>
    <dbReference type="NCBI Taxonomy" id="104087"/>
    <lineage>
        <taxon>Bacteria</taxon>
        <taxon>Pseudomonadati</taxon>
        <taxon>Pseudomonadota</taxon>
        <taxon>Gammaproteobacteria</taxon>
        <taxon>Pseudomonadales</taxon>
        <taxon>Pseudomonadaceae</taxon>
        <taxon>Pseudomonas</taxon>
    </lineage>
</organism>
<proteinExistence type="predicted"/>
<evidence type="ECO:0000313" key="1">
    <source>
        <dbReference type="EMBL" id="KHK64253.1"/>
    </source>
</evidence>
<comment type="caution">
    <text evidence="1">The sequence shown here is derived from an EMBL/GenBank/DDBJ whole genome shotgun (WGS) entry which is preliminary data.</text>
</comment>
<evidence type="ECO:0000313" key="2">
    <source>
        <dbReference type="Proteomes" id="UP000030949"/>
    </source>
</evidence>
<reference evidence="2" key="1">
    <citation type="submission" date="2015-03" db="EMBL/GenBank/DDBJ databases">
        <title>Pseudomonas frederiksbergensis hydrocarbon degrader.</title>
        <authorList>
            <person name="Brown L.M."/>
            <person name="Ruiz O.N."/>
            <person name="Mueller S."/>
            <person name="Gunasekera T.S."/>
        </authorList>
    </citation>
    <scope>NUCLEOTIDE SEQUENCE [LARGE SCALE GENOMIC DNA]</scope>
    <source>
        <strain evidence="2">SI8</strain>
    </source>
</reference>
<protein>
    <submittedName>
        <fullName evidence="1">Uncharacterized protein</fullName>
    </submittedName>
</protein>
<name>A0A0B1Z4G9_9PSED</name>